<dbReference type="STRING" id="1121266.SAMN02745883_01159"/>
<reference evidence="2 3" key="1">
    <citation type="submission" date="2016-11" db="EMBL/GenBank/DDBJ databases">
        <authorList>
            <person name="Jaros S."/>
            <person name="Januszkiewicz K."/>
            <person name="Wedrychowicz H."/>
        </authorList>
    </citation>
    <scope>NUCLEOTIDE SEQUENCE [LARGE SCALE GENOMIC DNA]</scope>
    <source>
        <strain evidence="2 3">DSM 14501</strain>
    </source>
</reference>
<name>A0A1M6PDS1_9FIRM</name>
<evidence type="ECO:0000259" key="1">
    <source>
        <dbReference type="Pfam" id="PF14478"/>
    </source>
</evidence>
<dbReference type="Proteomes" id="UP000184082">
    <property type="component" value="Unassembled WGS sequence"/>
</dbReference>
<accession>A0A1M6PDS1</accession>
<gene>
    <name evidence="2" type="ORF">SAMN02745883_01159</name>
</gene>
<dbReference type="EMBL" id="FRAJ01000008">
    <property type="protein sequence ID" value="SHK06030.1"/>
    <property type="molecule type" value="Genomic_DNA"/>
</dbReference>
<protein>
    <recommendedName>
        <fullName evidence="1">Transcobalamin-like C-terminal domain-containing protein</fullName>
    </recommendedName>
</protein>
<dbReference type="PROSITE" id="PS51257">
    <property type="entry name" value="PROKAR_LIPOPROTEIN"/>
    <property type="match status" value="1"/>
</dbReference>
<evidence type="ECO:0000313" key="3">
    <source>
        <dbReference type="Proteomes" id="UP000184082"/>
    </source>
</evidence>
<feature type="domain" description="Transcobalamin-like C-terminal" evidence="1">
    <location>
        <begin position="60"/>
        <end position="129"/>
    </location>
</feature>
<dbReference type="InterPro" id="IPR027954">
    <property type="entry name" value="Transcobalamin-like_C"/>
</dbReference>
<proteinExistence type="predicted"/>
<organism evidence="2 3">
    <name type="scientific">Caminicella sporogenes DSM 14501</name>
    <dbReference type="NCBI Taxonomy" id="1121266"/>
    <lineage>
        <taxon>Bacteria</taxon>
        <taxon>Bacillati</taxon>
        <taxon>Bacillota</taxon>
        <taxon>Clostridia</taxon>
        <taxon>Peptostreptococcales</taxon>
        <taxon>Caminicellaceae</taxon>
        <taxon>Caminicella</taxon>
    </lineage>
</organism>
<dbReference type="Gene3D" id="2.170.130.30">
    <property type="match status" value="1"/>
</dbReference>
<dbReference type="Pfam" id="PF14478">
    <property type="entry name" value="DUF4430"/>
    <property type="match status" value="1"/>
</dbReference>
<dbReference type="AlphaFoldDB" id="A0A1M6PDS1"/>
<evidence type="ECO:0000313" key="2">
    <source>
        <dbReference type="EMBL" id="SHK06030.1"/>
    </source>
</evidence>
<keyword evidence="3" id="KW-1185">Reference proteome</keyword>
<sequence length="317" mass="35255">MKIKNFSKIFFIIVLISLVISGCGSKNGSSLNGQAVLVVTKNYGKDVIFDKKVKIDKNYTVMDILEENLQVGTKWGGDFVSEINGIKSDNGGVSGKRQDWFYFVNGVCADTGASEYEVKSQDIVWWDYHPWENMNSANSAVIGCFPEPFIHGYRNKPNKVIIMASTDNLDLANSLKDSILSKGAENIEVKKLDENLIKDRLGPTIVIGQWDEIKKLNYINNLNEEYKKSGINVHFKDEKIELLKYDGTAVKKIKENAGVITAVGEGLGDDKPLWLIVGIDSKGLDKAVNLLVNNPEKIKNMYSAVVTSEEIISLPIQ</sequence>
<dbReference type="RefSeq" id="WP_072966516.1">
    <property type="nucleotide sequence ID" value="NZ_FRAJ01000008.1"/>
</dbReference>